<evidence type="ECO:0000313" key="3">
    <source>
        <dbReference type="Proteomes" id="UP000321331"/>
    </source>
</evidence>
<feature type="region of interest" description="Disordered" evidence="1">
    <location>
        <begin position="211"/>
        <end position="231"/>
    </location>
</feature>
<comment type="caution">
    <text evidence="2">The sequence shown here is derived from an EMBL/GenBank/DDBJ whole genome shotgun (WGS) entry which is preliminary data.</text>
</comment>
<feature type="region of interest" description="Disordered" evidence="1">
    <location>
        <begin position="151"/>
        <end position="170"/>
    </location>
</feature>
<feature type="compositionally biased region" description="Polar residues" evidence="1">
    <location>
        <begin position="151"/>
        <end position="160"/>
    </location>
</feature>
<feature type="compositionally biased region" description="Polar residues" evidence="1">
    <location>
        <begin position="109"/>
        <end position="120"/>
    </location>
</feature>
<dbReference type="AlphaFoldDB" id="A0A5C6SHA6"/>
<organism evidence="2 3">
    <name type="scientific">Fusarium oxysporum f. sp. cubense</name>
    <dbReference type="NCBI Taxonomy" id="61366"/>
    <lineage>
        <taxon>Eukaryota</taxon>
        <taxon>Fungi</taxon>
        <taxon>Dikarya</taxon>
        <taxon>Ascomycota</taxon>
        <taxon>Pezizomycotina</taxon>
        <taxon>Sordariomycetes</taxon>
        <taxon>Hypocreomycetidae</taxon>
        <taxon>Hypocreales</taxon>
        <taxon>Nectriaceae</taxon>
        <taxon>Fusarium</taxon>
        <taxon>Fusarium oxysporum species complex</taxon>
    </lineage>
</organism>
<name>A0A5C6SHA6_FUSOC</name>
<dbReference type="EMBL" id="VMNF01000013">
    <property type="protein sequence ID" value="TXB98001.1"/>
    <property type="molecule type" value="Genomic_DNA"/>
</dbReference>
<evidence type="ECO:0000256" key="1">
    <source>
        <dbReference type="SAM" id="MobiDB-lite"/>
    </source>
</evidence>
<feature type="region of interest" description="Disordered" evidence="1">
    <location>
        <begin position="95"/>
        <end position="120"/>
    </location>
</feature>
<reference evidence="2 3" key="1">
    <citation type="submission" date="2019-07" db="EMBL/GenBank/DDBJ databases">
        <title>The First High-Quality Draft Genome Sequence of the Causal Agent of the Current Panama Disease Epidemic.</title>
        <authorList>
            <person name="Warmington R.J."/>
            <person name="Kay W."/>
            <person name="Jeffries A."/>
            <person name="Bebber D."/>
            <person name="Moore K."/>
            <person name="Studholme D.J."/>
        </authorList>
    </citation>
    <scope>NUCLEOTIDE SEQUENCE [LARGE SCALE GENOMIC DNA]</scope>
    <source>
        <strain evidence="2 3">TR4</strain>
    </source>
</reference>
<feature type="region of interest" description="Disordered" evidence="1">
    <location>
        <begin position="1"/>
        <end position="36"/>
    </location>
</feature>
<evidence type="ECO:0000313" key="2">
    <source>
        <dbReference type="EMBL" id="TXB98001.1"/>
    </source>
</evidence>
<dbReference type="Proteomes" id="UP000321331">
    <property type="component" value="Unassembled WGS sequence"/>
</dbReference>
<feature type="compositionally biased region" description="Basic and acidic residues" evidence="1">
    <location>
        <begin position="219"/>
        <end position="231"/>
    </location>
</feature>
<proteinExistence type="predicted"/>
<protein>
    <submittedName>
        <fullName evidence="2">Uncharacterized protein</fullName>
    </submittedName>
</protein>
<gene>
    <name evidence="2" type="ORF">FocTR4_00016884</name>
</gene>
<accession>A0A5C6SHA6</accession>
<sequence length="827" mass="94484">MGRRAFTNPFKIESESERARNRRRRRQERHQNLARQERLAHPGICVNNSAHDQVLPEDRSCSGLMHNSTIIPWSARQTAPSAPALDLNVREEAGCSPSVRVNEHPPSHPTASNSTNGQALPSLTSQLTETRHDAEQSAAYVSASPTLRLRSASQPISPETCTPRRCTPESTRARTRLRVQRYRNRLHRLRIPPTLPSVACTDGLALDPLRGSNSGAITDNHHSQSTDRAPDHPASIYRVEADPQTHPERSCACSSQYASGLIASDVDENRNETPDSFIEALRHQDNELRSDFFDSHETAYDQAFWIFFHSKCKCLQAIRPPNNFRLSFLPSLALNLSCDQVIQPHGLDLARTRHIKFGTFNTHSVHFSVFLFFPCAAPDSTSATRNALSLERQKDLYDHIIIPAACEAMSDPCRQEIPRTYDIAYAKSRSSQEKPGNNRWRADDVNRAVHLQYTIPAEDLPLFWTLVVNKADQFQLTTKSGETVPYFKGPRLLFQSHDLKNTFGKETLNASLDDFESSVLGALDPAHLVIHSCWIDIGARDYVASDPPHSTARQGPFTVLWKSQCHSHLHEQISRIAHESRSDAWTIQTRRKPNIRLLLERRGLGLDMAIKDSGMLWIPPSSLDWYGGHIALEVLVQLYIPRNPFQRGLVSQMSIQRFTVSKVAIEVCLRQLLQHARSEFEHGRRHAAEELVDRVLRLATEEIARAYHQHMLSKLKLKWEDMRKEFGQRVLPRLERLEQSEEESARQTGCLVTAQTIWEIYDEAWTTYVRTRANSEVDDKPEDVPLWMGTRKYLPPNDSWSNSVFNRLFKRPKTSFWYGLYFLELYH</sequence>